<evidence type="ECO:0000313" key="4">
    <source>
        <dbReference type="Proteomes" id="UP001500943"/>
    </source>
</evidence>
<dbReference type="PROSITE" id="PS51257">
    <property type="entry name" value="PROKAR_LIPOPROTEIN"/>
    <property type="match status" value="1"/>
</dbReference>
<feature type="signal peptide" evidence="1">
    <location>
        <begin position="1"/>
        <end position="24"/>
    </location>
</feature>
<evidence type="ECO:0000256" key="1">
    <source>
        <dbReference type="SAM" id="SignalP"/>
    </source>
</evidence>
<feature type="chain" id="PRO_5046420235" description="SecDF P1 head subdomain domain-containing protein" evidence="1">
    <location>
        <begin position="25"/>
        <end position="158"/>
    </location>
</feature>
<reference evidence="4" key="1">
    <citation type="journal article" date="2019" name="Int. J. Syst. Evol. Microbiol.">
        <title>The Global Catalogue of Microorganisms (GCM) 10K type strain sequencing project: providing services to taxonomists for standard genome sequencing and annotation.</title>
        <authorList>
            <consortium name="The Broad Institute Genomics Platform"/>
            <consortium name="The Broad Institute Genome Sequencing Center for Infectious Disease"/>
            <person name="Wu L."/>
            <person name="Ma J."/>
        </authorList>
    </citation>
    <scope>NUCLEOTIDE SEQUENCE [LARGE SCALE GENOMIC DNA]</scope>
    <source>
        <strain evidence="4">JCM 12762</strain>
    </source>
</reference>
<dbReference type="InterPro" id="IPR054384">
    <property type="entry name" value="SecDF_P1_head"/>
</dbReference>
<organism evidence="3 4">
    <name type="scientific">Rhodoglobus aureus</name>
    <dbReference type="NCBI Taxonomy" id="191497"/>
    <lineage>
        <taxon>Bacteria</taxon>
        <taxon>Bacillati</taxon>
        <taxon>Actinomycetota</taxon>
        <taxon>Actinomycetes</taxon>
        <taxon>Micrococcales</taxon>
        <taxon>Microbacteriaceae</taxon>
        <taxon>Rhodoglobus</taxon>
    </lineage>
</organism>
<protein>
    <recommendedName>
        <fullName evidence="2">SecDF P1 head subdomain domain-containing protein</fullName>
    </recommendedName>
</protein>
<keyword evidence="1" id="KW-0732">Signal</keyword>
<gene>
    <name evidence="3" type="ORF">GCM10009655_09530</name>
</gene>
<dbReference type="Gene3D" id="3.30.1360.200">
    <property type="match status" value="1"/>
</dbReference>
<comment type="caution">
    <text evidence="3">The sequence shown here is derived from an EMBL/GenBank/DDBJ whole genome shotgun (WGS) entry which is preliminary data.</text>
</comment>
<sequence length="158" mass="16294">MSSEKRRFSLLLVAVLALSGCAAAADADADEPTTTSGGTLELAVSETCVEGSDPECILVNDGYILRPSVFERATVETAEVSESQSGVDVTFTDEGAAVLHTLTENAAEAGSDARLVIAIGGEIHSTTFVAEPLTGNQVLIALPPEEDAQETADLINGN</sequence>
<dbReference type="RefSeq" id="WP_343923662.1">
    <property type="nucleotide sequence ID" value="NZ_BAAAKW010000017.1"/>
</dbReference>
<proteinExistence type="predicted"/>
<dbReference type="Pfam" id="PF22599">
    <property type="entry name" value="SecDF_P1_head"/>
    <property type="match status" value="1"/>
</dbReference>
<accession>A0ABP4G6F4</accession>
<evidence type="ECO:0000259" key="2">
    <source>
        <dbReference type="Pfam" id="PF22599"/>
    </source>
</evidence>
<evidence type="ECO:0000313" key="3">
    <source>
        <dbReference type="EMBL" id="GAA1212386.1"/>
    </source>
</evidence>
<name>A0ABP4G6F4_9MICO</name>
<dbReference type="Proteomes" id="UP001500943">
    <property type="component" value="Unassembled WGS sequence"/>
</dbReference>
<dbReference type="EMBL" id="BAAAKW010000017">
    <property type="protein sequence ID" value="GAA1212386.1"/>
    <property type="molecule type" value="Genomic_DNA"/>
</dbReference>
<keyword evidence="4" id="KW-1185">Reference proteome</keyword>
<feature type="domain" description="SecDF P1 head subdomain" evidence="2">
    <location>
        <begin position="54"/>
        <end position="155"/>
    </location>
</feature>